<keyword evidence="1" id="KW-0805">Transcription regulation</keyword>
<dbReference type="SUPFAM" id="SSF46785">
    <property type="entry name" value="Winged helix' DNA-binding domain"/>
    <property type="match status" value="1"/>
</dbReference>
<proteinExistence type="predicted"/>
<dbReference type="PROSITE" id="PS51077">
    <property type="entry name" value="HTH_ICLR"/>
    <property type="match status" value="1"/>
</dbReference>
<dbReference type="PROSITE" id="PS51078">
    <property type="entry name" value="ICLR_ED"/>
    <property type="match status" value="1"/>
</dbReference>
<evidence type="ECO:0000313" key="7">
    <source>
        <dbReference type="Proteomes" id="UP000500791"/>
    </source>
</evidence>
<dbReference type="Gene3D" id="3.30.450.40">
    <property type="match status" value="1"/>
</dbReference>
<evidence type="ECO:0000259" key="5">
    <source>
        <dbReference type="PROSITE" id="PS51078"/>
    </source>
</evidence>
<evidence type="ECO:0000259" key="4">
    <source>
        <dbReference type="PROSITE" id="PS51077"/>
    </source>
</evidence>
<evidence type="ECO:0000256" key="2">
    <source>
        <dbReference type="ARBA" id="ARBA00023125"/>
    </source>
</evidence>
<dbReference type="GO" id="GO:0003677">
    <property type="term" value="F:DNA binding"/>
    <property type="evidence" value="ECO:0007669"/>
    <property type="project" value="UniProtKB-KW"/>
</dbReference>
<dbReference type="InterPro" id="IPR005471">
    <property type="entry name" value="Tscrpt_reg_IclR_N"/>
</dbReference>
<reference evidence="6 7" key="1">
    <citation type="submission" date="2020-03" db="EMBL/GenBank/DDBJ databases">
        <title>Complete genome sequence of Monaibacterium sp. ALG8 with diverse plasmids.</title>
        <authorList>
            <person name="Sun C."/>
        </authorList>
    </citation>
    <scope>NUCLEOTIDE SEQUENCE [LARGE SCALE GENOMIC DNA]</scope>
    <source>
        <strain evidence="6 7">ALG8</strain>
        <plasmid evidence="6 7">unnamed2</plasmid>
    </source>
</reference>
<dbReference type="Proteomes" id="UP000500791">
    <property type="component" value="Plasmid unnamed2"/>
</dbReference>
<keyword evidence="6" id="KW-0614">Plasmid</keyword>
<keyword evidence="2" id="KW-0238">DNA-binding</keyword>
<dbReference type="SUPFAM" id="SSF55781">
    <property type="entry name" value="GAF domain-like"/>
    <property type="match status" value="1"/>
</dbReference>
<dbReference type="AlphaFoldDB" id="A0A6G7VQX9"/>
<protein>
    <submittedName>
        <fullName evidence="6">IclR family transcriptional regulator</fullName>
    </submittedName>
</protein>
<dbReference type="RefSeq" id="WP_166194494.1">
    <property type="nucleotide sequence ID" value="NZ_CP049813.1"/>
</dbReference>
<dbReference type="PANTHER" id="PTHR30136:SF24">
    <property type="entry name" value="HTH-TYPE TRANSCRIPTIONAL REPRESSOR ALLR"/>
    <property type="match status" value="1"/>
</dbReference>
<dbReference type="PANTHER" id="PTHR30136">
    <property type="entry name" value="HELIX-TURN-HELIX TRANSCRIPTIONAL REGULATOR, ICLR FAMILY"/>
    <property type="match status" value="1"/>
</dbReference>
<organism evidence="6 7">
    <name type="scientific">Pontivivens nitratireducens</name>
    <dbReference type="NCBI Taxonomy" id="2758038"/>
    <lineage>
        <taxon>Bacteria</taxon>
        <taxon>Pseudomonadati</taxon>
        <taxon>Pseudomonadota</taxon>
        <taxon>Alphaproteobacteria</taxon>
        <taxon>Rhodobacterales</taxon>
        <taxon>Paracoccaceae</taxon>
        <taxon>Pontivivens</taxon>
    </lineage>
</organism>
<dbReference type="GO" id="GO:0045892">
    <property type="term" value="P:negative regulation of DNA-templated transcription"/>
    <property type="evidence" value="ECO:0007669"/>
    <property type="project" value="TreeGrafter"/>
</dbReference>
<dbReference type="Pfam" id="PF01614">
    <property type="entry name" value="IclR_C"/>
    <property type="match status" value="1"/>
</dbReference>
<accession>A0A6G7VQX9</accession>
<dbReference type="InterPro" id="IPR011991">
    <property type="entry name" value="ArsR-like_HTH"/>
</dbReference>
<dbReference type="InterPro" id="IPR029016">
    <property type="entry name" value="GAF-like_dom_sf"/>
</dbReference>
<dbReference type="InterPro" id="IPR050707">
    <property type="entry name" value="HTH_MetabolicPath_Reg"/>
</dbReference>
<name>A0A6G7VQX9_9RHOB</name>
<evidence type="ECO:0000256" key="1">
    <source>
        <dbReference type="ARBA" id="ARBA00023015"/>
    </source>
</evidence>
<evidence type="ECO:0000256" key="3">
    <source>
        <dbReference type="ARBA" id="ARBA00023163"/>
    </source>
</evidence>
<feature type="domain" description="IclR-ED" evidence="5">
    <location>
        <begin position="69"/>
        <end position="250"/>
    </location>
</feature>
<keyword evidence="7" id="KW-1185">Reference proteome</keyword>
<dbReference type="CDD" id="cd00090">
    <property type="entry name" value="HTH_ARSR"/>
    <property type="match status" value="1"/>
</dbReference>
<feature type="domain" description="HTH iclR-type" evidence="4">
    <location>
        <begin position="6"/>
        <end position="67"/>
    </location>
</feature>
<dbReference type="InterPro" id="IPR036388">
    <property type="entry name" value="WH-like_DNA-bd_sf"/>
</dbReference>
<dbReference type="GO" id="GO:0003700">
    <property type="term" value="F:DNA-binding transcription factor activity"/>
    <property type="evidence" value="ECO:0007669"/>
    <property type="project" value="TreeGrafter"/>
</dbReference>
<dbReference type="Pfam" id="PF09339">
    <property type="entry name" value="HTH_IclR"/>
    <property type="match status" value="1"/>
</dbReference>
<geneLocation type="plasmid" evidence="6 7">
    <name>unnamed2</name>
</geneLocation>
<dbReference type="InterPro" id="IPR014757">
    <property type="entry name" value="Tscrpt_reg_IclR_C"/>
</dbReference>
<dbReference type="Gene3D" id="1.10.10.10">
    <property type="entry name" value="Winged helix-like DNA-binding domain superfamily/Winged helix DNA-binding domain"/>
    <property type="match status" value="1"/>
</dbReference>
<keyword evidence="3" id="KW-0804">Transcription</keyword>
<dbReference type="EMBL" id="CP049813">
    <property type="protein sequence ID" value="QIK42197.1"/>
    <property type="molecule type" value="Genomic_DNA"/>
</dbReference>
<dbReference type="InterPro" id="IPR036390">
    <property type="entry name" value="WH_DNA-bd_sf"/>
</dbReference>
<sequence length="250" mass="26995">MSTPHIQAVENAFTILKALMSADRALSVREVANVTGLAYPTVHRYLLSLLDAGAVKRLHDGQYISGWEPIVSQDHIEINDTATRSVFTLHCRLLAQDLGRTVQAAILDDNMVLYIAKAAIPGFRSIASRTGTHLEAYCTGLGKVLLAYAPPDDLEAYMSLGDFTPLTPSTITDPEAFRQEMKRIRENGFAVDDEEFEQGLRCIAVPVLQADGSAIAALSVSTDAGVSTPGDVEGFADTLKKRAQMISSAL</sequence>
<dbReference type="KEGG" id="mon:G8E03_15185"/>
<gene>
    <name evidence="6" type="ORF">G8E03_15185</name>
</gene>
<evidence type="ECO:0000313" key="6">
    <source>
        <dbReference type="EMBL" id="QIK42197.1"/>
    </source>
</evidence>